<evidence type="ECO:0000313" key="3">
    <source>
        <dbReference type="Proteomes" id="UP000031121"/>
    </source>
</evidence>
<keyword evidence="1" id="KW-1133">Transmembrane helix</keyword>
<evidence type="ECO:0000256" key="1">
    <source>
        <dbReference type="SAM" id="Phobius"/>
    </source>
</evidence>
<reference evidence="3" key="1">
    <citation type="submission" date="2014-08" db="EMBL/GenBank/DDBJ databases">
        <title>Coriobacteriaceae sp. complete genome.</title>
        <authorList>
            <person name="Looft T."/>
            <person name="Bayles D.O."/>
            <person name="Stanton T.B."/>
        </authorList>
    </citation>
    <scope>NUCLEOTIDE SEQUENCE [LARGE SCALE GENOMIC DNA]</scope>
    <source>
        <strain evidence="3">68-1-3</strain>
    </source>
</reference>
<feature type="transmembrane region" description="Helical" evidence="1">
    <location>
        <begin position="62"/>
        <end position="84"/>
    </location>
</feature>
<accession>A0A0A8B2E4</accession>
<proteinExistence type="predicted"/>
<dbReference type="Proteomes" id="UP000031121">
    <property type="component" value="Chromosome"/>
</dbReference>
<evidence type="ECO:0000313" key="2">
    <source>
        <dbReference type="EMBL" id="AJC11646.1"/>
    </source>
</evidence>
<keyword evidence="1" id="KW-0812">Transmembrane</keyword>
<sequence length="186" mass="20942">MKLLAQFRDYFQPADERIELELNRTYARIFNGMIMVLLVLGFYCLSFSQLLSVHNIPNSDGFSLQMLIITQVIFLLVFIASAVASRKAVELGTFVNLKIVNEESFPASFSSKFSAFSCVLVAIVLFLTRSIAEIQIVPIDQCFFYINAILGGGLAVFLFPLIYAGLYLTWKEARAKADELARELED</sequence>
<reference evidence="2 3" key="2">
    <citation type="journal article" date="2015" name="Genome Announc.">
        <title>Complete Genome Sequence of Coriobacteriaceae Strain 68-1-3, a Novel Mucus-Degrading Isolate from the Swine Intestinal Tract.</title>
        <authorList>
            <person name="Looft T."/>
            <person name="Bayles D.O."/>
            <person name="Alt D.P."/>
            <person name="Stanton T.B."/>
        </authorList>
    </citation>
    <scope>NUCLEOTIDE SEQUENCE [LARGE SCALE GENOMIC DNA]</scope>
    <source>
        <strain evidence="2 3">68-1-3</strain>
    </source>
</reference>
<dbReference type="RefSeq" id="WP_039688344.1">
    <property type="nucleotide sequence ID" value="NZ_CP009302.1"/>
</dbReference>
<dbReference type="KEGG" id="cbac:JI75_02055"/>
<keyword evidence="1" id="KW-0472">Membrane</keyword>
<feature type="transmembrane region" description="Helical" evidence="1">
    <location>
        <begin position="113"/>
        <end position="132"/>
    </location>
</feature>
<organism evidence="2 3">
    <name type="scientific">Berryella intestinalis</name>
    <dbReference type="NCBI Taxonomy" id="1531429"/>
    <lineage>
        <taxon>Bacteria</taxon>
        <taxon>Bacillati</taxon>
        <taxon>Actinomycetota</taxon>
        <taxon>Coriobacteriia</taxon>
        <taxon>Eggerthellales</taxon>
        <taxon>Eggerthellaceae</taxon>
        <taxon>Berryella</taxon>
    </lineage>
</organism>
<feature type="transmembrane region" description="Helical" evidence="1">
    <location>
        <begin position="144"/>
        <end position="166"/>
    </location>
</feature>
<protein>
    <submittedName>
        <fullName evidence="2">Uncharacterized protein</fullName>
    </submittedName>
</protein>
<dbReference type="EMBL" id="CP009302">
    <property type="protein sequence ID" value="AJC11646.1"/>
    <property type="molecule type" value="Genomic_DNA"/>
</dbReference>
<dbReference type="HOGENOM" id="CLU_1452157_0_0_11"/>
<name>A0A0A8B2E4_9ACTN</name>
<gene>
    <name evidence="2" type="ORF">JI75_02055</name>
</gene>
<dbReference type="AlphaFoldDB" id="A0A0A8B2E4"/>
<keyword evidence="3" id="KW-1185">Reference proteome</keyword>
<feature type="transmembrane region" description="Helical" evidence="1">
    <location>
        <begin position="29"/>
        <end position="50"/>
    </location>
</feature>